<evidence type="ECO:0000256" key="2">
    <source>
        <dbReference type="ARBA" id="ARBA00023315"/>
    </source>
</evidence>
<dbReference type="Gene3D" id="3.40.630.30">
    <property type="match status" value="1"/>
</dbReference>
<accession>A0A1Y6B3U5</accession>
<reference evidence="4 5" key="1">
    <citation type="submission" date="2017-04" db="EMBL/GenBank/DDBJ databases">
        <authorList>
            <person name="Afonso C.L."/>
            <person name="Miller P.J."/>
            <person name="Scott M.A."/>
            <person name="Spackman E."/>
            <person name="Goraichik I."/>
            <person name="Dimitrov K.M."/>
            <person name="Suarez D.L."/>
            <person name="Swayne D.E."/>
        </authorList>
    </citation>
    <scope>NUCLEOTIDE SEQUENCE [LARGE SCALE GENOMIC DNA]</scope>
    <source>
        <strain evidence="4 5">USBA 355</strain>
    </source>
</reference>
<evidence type="ECO:0000313" key="5">
    <source>
        <dbReference type="Proteomes" id="UP000192917"/>
    </source>
</evidence>
<keyword evidence="1" id="KW-0808">Transferase</keyword>
<dbReference type="CDD" id="cd04301">
    <property type="entry name" value="NAT_SF"/>
    <property type="match status" value="1"/>
</dbReference>
<dbReference type="EMBL" id="FWZX01000001">
    <property type="protein sequence ID" value="SME88617.1"/>
    <property type="molecule type" value="Genomic_DNA"/>
</dbReference>
<dbReference type="SUPFAM" id="SSF55729">
    <property type="entry name" value="Acyl-CoA N-acyltransferases (Nat)"/>
    <property type="match status" value="1"/>
</dbReference>
<dbReference type="STRING" id="560819.SAMN05428998_101120"/>
<protein>
    <submittedName>
        <fullName evidence="4">N-acetylglutamate synthase, GNAT family</fullName>
    </submittedName>
</protein>
<proteinExistence type="predicted"/>
<gene>
    <name evidence="4" type="ORF">SAMN05428998_101120</name>
</gene>
<dbReference type="InterPro" id="IPR016181">
    <property type="entry name" value="Acyl_CoA_acyltransferase"/>
</dbReference>
<dbReference type="InterPro" id="IPR050832">
    <property type="entry name" value="Bact_Acetyltransf"/>
</dbReference>
<evidence type="ECO:0000256" key="1">
    <source>
        <dbReference type="ARBA" id="ARBA00022679"/>
    </source>
</evidence>
<dbReference type="GO" id="GO:0016747">
    <property type="term" value="F:acyltransferase activity, transferring groups other than amino-acyl groups"/>
    <property type="evidence" value="ECO:0007669"/>
    <property type="project" value="InterPro"/>
</dbReference>
<dbReference type="PROSITE" id="PS51186">
    <property type="entry name" value="GNAT"/>
    <property type="match status" value="1"/>
</dbReference>
<dbReference type="Pfam" id="PF00583">
    <property type="entry name" value="Acetyltransf_1"/>
    <property type="match status" value="1"/>
</dbReference>
<dbReference type="Proteomes" id="UP000192917">
    <property type="component" value="Unassembled WGS sequence"/>
</dbReference>
<dbReference type="InterPro" id="IPR000182">
    <property type="entry name" value="GNAT_dom"/>
</dbReference>
<feature type="domain" description="N-acetyltransferase" evidence="3">
    <location>
        <begin position="19"/>
        <end position="172"/>
    </location>
</feature>
<dbReference type="RefSeq" id="WP_085120484.1">
    <property type="nucleotide sequence ID" value="NZ_FWZX01000001.1"/>
</dbReference>
<organism evidence="4 5">
    <name type="scientific">Tistlia consotensis USBA 355</name>
    <dbReference type="NCBI Taxonomy" id="560819"/>
    <lineage>
        <taxon>Bacteria</taxon>
        <taxon>Pseudomonadati</taxon>
        <taxon>Pseudomonadota</taxon>
        <taxon>Alphaproteobacteria</taxon>
        <taxon>Rhodospirillales</taxon>
        <taxon>Rhodovibrionaceae</taxon>
        <taxon>Tistlia</taxon>
    </lineage>
</organism>
<dbReference type="PANTHER" id="PTHR43877">
    <property type="entry name" value="AMINOALKYLPHOSPHONATE N-ACETYLTRANSFERASE-RELATED-RELATED"/>
    <property type="match status" value="1"/>
</dbReference>
<name>A0A1Y6B3U5_9PROT</name>
<evidence type="ECO:0000313" key="4">
    <source>
        <dbReference type="EMBL" id="SME88617.1"/>
    </source>
</evidence>
<keyword evidence="5" id="KW-1185">Reference proteome</keyword>
<sequence>MTTRAPSDPLAPLPAEPDCTIRAATRADAGTIGSLVHRLLAGIMPPDQLLPVETLSEAAGRLFDEGPGFAAYLAEEADGTPAGLITLTELGAVFARGRFGEVAELYVEPAWRSRQLGARLIARAAEHGRAAGWTRLELTAPHADDAPDASRAWAFYRRLGFVEAGPRMKVKL</sequence>
<keyword evidence="2" id="KW-0012">Acyltransferase</keyword>
<dbReference type="AlphaFoldDB" id="A0A1Y6B3U5"/>
<evidence type="ECO:0000259" key="3">
    <source>
        <dbReference type="PROSITE" id="PS51186"/>
    </source>
</evidence>